<sequence>MRPPPCAASRPSAAAASTSTPDIVAELGRVISTRRWNKGRAYKRLAPSVTAAHVADLFRAPVGPLDPATALAFFEWVARRPGFLHTAARPPTMTSSSSP</sequence>
<proteinExistence type="predicted"/>
<dbReference type="AlphaFoldDB" id="A0A811S054"/>
<dbReference type="Proteomes" id="UP000604825">
    <property type="component" value="Unassembled WGS sequence"/>
</dbReference>
<comment type="caution">
    <text evidence="1">The sequence shown here is derived from an EMBL/GenBank/DDBJ whole genome shotgun (WGS) entry which is preliminary data.</text>
</comment>
<organism evidence="1 2">
    <name type="scientific">Miscanthus lutarioriparius</name>
    <dbReference type="NCBI Taxonomy" id="422564"/>
    <lineage>
        <taxon>Eukaryota</taxon>
        <taxon>Viridiplantae</taxon>
        <taxon>Streptophyta</taxon>
        <taxon>Embryophyta</taxon>
        <taxon>Tracheophyta</taxon>
        <taxon>Spermatophyta</taxon>
        <taxon>Magnoliopsida</taxon>
        <taxon>Liliopsida</taxon>
        <taxon>Poales</taxon>
        <taxon>Poaceae</taxon>
        <taxon>PACMAD clade</taxon>
        <taxon>Panicoideae</taxon>
        <taxon>Andropogonodae</taxon>
        <taxon>Andropogoneae</taxon>
        <taxon>Saccharinae</taxon>
        <taxon>Miscanthus</taxon>
    </lineage>
</organism>
<evidence type="ECO:0000313" key="2">
    <source>
        <dbReference type="Proteomes" id="UP000604825"/>
    </source>
</evidence>
<evidence type="ECO:0000313" key="1">
    <source>
        <dbReference type="EMBL" id="CAD6335685.1"/>
    </source>
</evidence>
<gene>
    <name evidence="1" type="ORF">NCGR_LOCUS59783</name>
</gene>
<dbReference type="EMBL" id="CAJGYO010000018">
    <property type="protein sequence ID" value="CAD6335685.1"/>
    <property type="molecule type" value="Genomic_DNA"/>
</dbReference>
<reference evidence="1" key="1">
    <citation type="submission" date="2020-10" db="EMBL/GenBank/DDBJ databases">
        <authorList>
            <person name="Han B."/>
            <person name="Lu T."/>
            <person name="Zhao Q."/>
            <person name="Huang X."/>
            <person name="Zhao Y."/>
        </authorList>
    </citation>
    <scope>NUCLEOTIDE SEQUENCE</scope>
</reference>
<name>A0A811S054_9POAL</name>
<keyword evidence="2" id="KW-1185">Reference proteome</keyword>
<protein>
    <submittedName>
        <fullName evidence="1">Uncharacterized protein</fullName>
    </submittedName>
</protein>
<accession>A0A811S054</accession>